<accession>A0A554LK00</accession>
<dbReference type="AlphaFoldDB" id="A0A554LK00"/>
<comment type="caution">
    <text evidence="3">The sequence shown here is derived from an EMBL/GenBank/DDBJ whole genome shotgun (WGS) entry which is preliminary data.</text>
</comment>
<evidence type="ECO:0000313" key="4">
    <source>
        <dbReference type="Proteomes" id="UP000315589"/>
    </source>
</evidence>
<feature type="region of interest" description="Disordered" evidence="2">
    <location>
        <begin position="16"/>
        <end position="40"/>
    </location>
</feature>
<evidence type="ECO:0000256" key="1">
    <source>
        <dbReference type="ARBA" id="ARBA00022801"/>
    </source>
</evidence>
<dbReference type="SUPFAM" id="SSF63817">
    <property type="entry name" value="Sortase"/>
    <property type="match status" value="1"/>
</dbReference>
<reference evidence="3 4" key="1">
    <citation type="submission" date="2017-07" db="EMBL/GenBank/DDBJ databases">
        <title>Mechanisms for carbon and nitrogen cycling indicate functional differentiation within the Candidate Phyla Radiation.</title>
        <authorList>
            <person name="Danczak R.E."/>
            <person name="Johnston M.D."/>
            <person name="Kenah C."/>
            <person name="Slattery M."/>
            <person name="Wrighton K.C."/>
            <person name="Wilkins M.J."/>
        </authorList>
    </citation>
    <scope>NUCLEOTIDE SEQUENCE [LARGE SCALE GENOMIC DNA]</scope>
    <source>
        <strain evidence="3">Licking1014_85</strain>
    </source>
</reference>
<dbReference type="Proteomes" id="UP000315589">
    <property type="component" value="Unassembled WGS sequence"/>
</dbReference>
<dbReference type="EMBL" id="VMGI01000033">
    <property type="protein sequence ID" value="TSC93168.1"/>
    <property type="molecule type" value="Genomic_DNA"/>
</dbReference>
<name>A0A554LK00_9BACT</name>
<dbReference type="CDD" id="cd06166">
    <property type="entry name" value="Sortase_D_2"/>
    <property type="match status" value="1"/>
</dbReference>
<gene>
    <name evidence="3" type="ORF">CEN91_286</name>
</gene>
<dbReference type="NCBIfam" id="TIGR01076">
    <property type="entry name" value="sortase_fam"/>
    <property type="match status" value="1"/>
</dbReference>
<feature type="non-terminal residue" evidence="3">
    <location>
        <position position="1"/>
    </location>
</feature>
<dbReference type="GO" id="GO:0016787">
    <property type="term" value="F:hydrolase activity"/>
    <property type="evidence" value="ECO:0007669"/>
    <property type="project" value="UniProtKB-KW"/>
</dbReference>
<evidence type="ECO:0000256" key="2">
    <source>
        <dbReference type="SAM" id="MobiDB-lite"/>
    </source>
</evidence>
<dbReference type="InterPro" id="IPR042000">
    <property type="entry name" value="Sortase_D_2"/>
</dbReference>
<sequence>SQNALYLTPTNIIPPAATTTEIPPTNRTAPTKTSIPINSNTPNLSNDQLFIPKINVRAPINWNVDTTDKNLLNVLKTGLAHFNSTALPGESSNIFISGHSSYYWWDKGQYKRIFALLPELKINDTIYIKYKNTQYTYQVANVKVVPPTDVSVINPTAEPILSLMTCVPVGTAKSRLIVIAKQIAPTKSEKVKRTFKPFNKIPKVL</sequence>
<evidence type="ECO:0000313" key="3">
    <source>
        <dbReference type="EMBL" id="TSC93168.1"/>
    </source>
</evidence>
<protein>
    <submittedName>
        <fullName evidence="3">Sortase family protein, LPXTG-site transpeptidase</fullName>
    </submittedName>
</protein>
<proteinExistence type="predicted"/>
<keyword evidence="1" id="KW-0378">Hydrolase</keyword>
<dbReference type="InterPro" id="IPR005754">
    <property type="entry name" value="Sortase"/>
</dbReference>
<feature type="compositionally biased region" description="Low complexity" evidence="2">
    <location>
        <begin position="16"/>
        <end position="26"/>
    </location>
</feature>
<dbReference type="Pfam" id="PF04203">
    <property type="entry name" value="Sortase"/>
    <property type="match status" value="1"/>
</dbReference>
<dbReference type="InterPro" id="IPR023365">
    <property type="entry name" value="Sortase_dom-sf"/>
</dbReference>
<dbReference type="Gene3D" id="2.40.260.10">
    <property type="entry name" value="Sortase"/>
    <property type="match status" value="1"/>
</dbReference>
<organism evidence="3 4">
    <name type="scientific">Candidatus Berkelbacteria bacterium Licking1014_85</name>
    <dbReference type="NCBI Taxonomy" id="2017148"/>
    <lineage>
        <taxon>Bacteria</taxon>
        <taxon>Candidatus Berkelbacteria</taxon>
    </lineage>
</organism>
<feature type="compositionally biased region" description="Polar residues" evidence="2">
    <location>
        <begin position="27"/>
        <end position="40"/>
    </location>
</feature>